<dbReference type="AlphaFoldDB" id="A0A6A6ZDX3"/>
<evidence type="ECO:0000313" key="2">
    <source>
        <dbReference type="Proteomes" id="UP000799424"/>
    </source>
</evidence>
<name>A0A6A6ZDX3_9PLEO</name>
<sequence>MSADASSSLRRFVCLSVRSLPHLLTIAGPPHRSNLPGLSTGGKELKTRRRLVLVEATEAVMRPASVIVGPARGGVRRWDSTRRAARICQALRRGARSSRRGEGRVVTAPVLSCGRRVAQICQAFWARGKELKTRWWRANNGNRERRKG</sequence>
<proteinExistence type="predicted"/>
<reference evidence="1" key="1">
    <citation type="journal article" date="2020" name="Stud. Mycol.">
        <title>101 Dothideomycetes genomes: a test case for predicting lifestyles and emergence of pathogens.</title>
        <authorList>
            <person name="Haridas S."/>
            <person name="Albert R."/>
            <person name="Binder M."/>
            <person name="Bloem J."/>
            <person name="Labutti K."/>
            <person name="Salamov A."/>
            <person name="Andreopoulos B."/>
            <person name="Baker S."/>
            <person name="Barry K."/>
            <person name="Bills G."/>
            <person name="Bluhm B."/>
            <person name="Cannon C."/>
            <person name="Castanera R."/>
            <person name="Culley D."/>
            <person name="Daum C."/>
            <person name="Ezra D."/>
            <person name="Gonzalez J."/>
            <person name="Henrissat B."/>
            <person name="Kuo A."/>
            <person name="Liang C."/>
            <person name="Lipzen A."/>
            <person name="Lutzoni F."/>
            <person name="Magnuson J."/>
            <person name="Mondo S."/>
            <person name="Nolan M."/>
            <person name="Ohm R."/>
            <person name="Pangilinan J."/>
            <person name="Park H.-J."/>
            <person name="Ramirez L."/>
            <person name="Alfaro M."/>
            <person name="Sun H."/>
            <person name="Tritt A."/>
            <person name="Yoshinaga Y."/>
            <person name="Zwiers L.-H."/>
            <person name="Turgeon B."/>
            <person name="Goodwin S."/>
            <person name="Spatafora J."/>
            <person name="Crous P."/>
            <person name="Grigoriev I."/>
        </authorList>
    </citation>
    <scope>NUCLEOTIDE SEQUENCE</scope>
    <source>
        <strain evidence="1">CBS 113818</strain>
    </source>
</reference>
<protein>
    <submittedName>
        <fullName evidence="1">Uncharacterized protein</fullName>
    </submittedName>
</protein>
<organism evidence="1 2">
    <name type="scientific">Ophiobolus disseminans</name>
    <dbReference type="NCBI Taxonomy" id="1469910"/>
    <lineage>
        <taxon>Eukaryota</taxon>
        <taxon>Fungi</taxon>
        <taxon>Dikarya</taxon>
        <taxon>Ascomycota</taxon>
        <taxon>Pezizomycotina</taxon>
        <taxon>Dothideomycetes</taxon>
        <taxon>Pleosporomycetidae</taxon>
        <taxon>Pleosporales</taxon>
        <taxon>Pleosporineae</taxon>
        <taxon>Phaeosphaeriaceae</taxon>
        <taxon>Ophiobolus</taxon>
    </lineage>
</organism>
<gene>
    <name evidence="1" type="ORF">CC86DRAFT_375565</name>
</gene>
<keyword evidence="2" id="KW-1185">Reference proteome</keyword>
<dbReference type="Proteomes" id="UP000799424">
    <property type="component" value="Unassembled WGS sequence"/>
</dbReference>
<accession>A0A6A6ZDX3</accession>
<dbReference type="EMBL" id="MU006248">
    <property type="protein sequence ID" value="KAF2818929.1"/>
    <property type="molecule type" value="Genomic_DNA"/>
</dbReference>
<evidence type="ECO:0000313" key="1">
    <source>
        <dbReference type="EMBL" id="KAF2818929.1"/>
    </source>
</evidence>